<comment type="similarity">
    <text evidence="1 7">Belongs to the endoribonuclease YbeY family.</text>
</comment>
<gene>
    <name evidence="7" type="primary">ybeY</name>
    <name evidence="8" type="ORF">C8P69_102232</name>
</gene>
<dbReference type="GO" id="GO:0005737">
    <property type="term" value="C:cytoplasm"/>
    <property type="evidence" value="ECO:0007669"/>
    <property type="project" value="UniProtKB-SubCell"/>
</dbReference>
<keyword evidence="7" id="KW-0690">Ribosome biogenesis</keyword>
<dbReference type="InterPro" id="IPR002036">
    <property type="entry name" value="YbeY"/>
</dbReference>
<keyword evidence="7" id="KW-0963">Cytoplasm</keyword>
<evidence type="ECO:0000256" key="4">
    <source>
        <dbReference type="ARBA" id="ARBA00022759"/>
    </source>
</evidence>
<name>A0A2T4ZFZ7_9HYPH</name>
<proteinExistence type="inferred from homology"/>
<evidence type="ECO:0000256" key="7">
    <source>
        <dbReference type="HAMAP-Rule" id="MF_00009"/>
    </source>
</evidence>
<keyword evidence="2 7" id="KW-0540">Nuclease</keyword>
<keyword evidence="6 7" id="KW-0862">Zinc</keyword>
<organism evidence="8 9">
    <name type="scientific">Phreatobacter oligotrophus</name>
    <dbReference type="NCBI Taxonomy" id="1122261"/>
    <lineage>
        <taxon>Bacteria</taxon>
        <taxon>Pseudomonadati</taxon>
        <taxon>Pseudomonadota</taxon>
        <taxon>Alphaproteobacteria</taxon>
        <taxon>Hyphomicrobiales</taxon>
        <taxon>Phreatobacteraceae</taxon>
        <taxon>Phreatobacter</taxon>
    </lineage>
</organism>
<dbReference type="SUPFAM" id="SSF55486">
    <property type="entry name" value="Metalloproteases ('zincins'), catalytic domain"/>
    <property type="match status" value="1"/>
</dbReference>
<comment type="caution">
    <text evidence="8">The sequence shown here is derived from an EMBL/GenBank/DDBJ whole genome shotgun (WGS) entry which is preliminary data.</text>
</comment>
<dbReference type="AlphaFoldDB" id="A0A2T4ZFZ7"/>
<dbReference type="GO" id="GO:0004521">
    <property type="term" value="F:RNA endonuclease activity"/>
    <property type="evidence" value="ECO:0007669"/>
    <property type="project" value="UniProtKB-UniRule"/>
</dbReference>
<dbReference type="RefSeq" id="WP_108174790.1">
    <property type="nucleotide sequence ID" value="NZ_PZZL01000002.1"/>
</dbReference>
<evidence type="ECO:0000256" key="6">
    <source>
        <dbReference type="ARBA" id="ARBA00022833"/>
    </source>
</evidence>
<feature type="binding site" evidence="7">
    <location>
        <position position="131"/>
    </location>
    <ligand>
        <name>Zn(2+)</name>
        <dbReference type="ChEBI" id="CHEBI:29105"/>
        <note>catalytic</note>
    </ligand>
</feature>
<dbReference type="Pfam" id="PF02130">
    <property type="entry name" value="YbeY"/>
    <property type="match status" value="1"/>
</dbReference>
<feature type="binding site" evidence="7">
    <location>
        <position position="125"/>
    </location>
    <ligand>
        <name>Zn(2+)</name>
        <dbReference type="ChEBI" id="CHEBI:29105"/>
        <note>catalytic</note>
    </ligand>
</feature>
<dbReference type="OrthoDB" id="9807740at2"/>
<dbReference type="GO" id="GO:0008270">
    <property type="term" value="F:zinc ion binding"/>
    <property type="evidence" value="ECO:0007669"/>
    <property type="project" value="UniProtKB-UniRule"/>
</dbReference>
<dbReference type="PROSITE" id="PS01306">
    <property type="entry name" value="UPF0054"/>
    <property type="match status" value="1"/>
</dbReference>
<comment type="function">
    <text evidence="7">Single strand-specific metallo-endoribonuclease involved in late-stage 70S ribosome quality control and in maturation of the 3' terminus of the 16S rRNA.</text>
</comment>
<keyword evidence="9" id="KW-1185">Reference proteome</keyword>
<evidence type="ECO:0000256" key="2">
    <source>
        <dbReference type="ARBA" id="ARBA00022722"/>
    </source>
</evidence>
<sequence>MTLGQVDAAPIETDIAVLSDLWEALPEAETVARRAVAAVAARADIRVPPDAELSLALADDAMVRNLNRDYRAKDKPTNVLSFPAPHGPLLGDVIIAWETLLREAEEEGITPADHLAHLTIHGLLHLLGYDHETEAEAVAMEALETAILAGLGIKDPHAAGRMTPDGTDARP</sequence>
<keyword evidence="5 7" id="KW-0378">Hydrolase</keyword>
<dbReference type="NCBIfam" id="TIGR00043">
    <property type="entry name" value="rRNA maturation RNase YbeY"/>
    <property type="match status" value="1"/>
</dbReference>
<evidence type="ECO:0000313" key="9">
    <source>
        <dbReference type="Proteomes" id="UP000241808"/>
    </source>
</evidence>
<evidence type="ECO:0000256" key="5">
    <source>
        <dbReference type="ARBA" id="ARBA00022801"/>
    </source>
</evidence>
<reference evidence="8 9" key="1">
    <citation type="submission" date="2018-04" db="EMBL/GenBank/DDBJ databases">
        <title>Genomic Encyclopedia of Archaeal and Bacterial Type Strains, Phase II (KMG-II): from individual species to whole genera.</title>
        <authorList>
            <person name="Goeker M."/>
        </authorList>
    </citation>
    <scope>NUCLEOTIDE SEQUENCE [LARGE SCALE GENOMIC DNA]</scope>
    <source>
        <strain evidence="8 9">DSM 25521</strain>
    </source>
</reference>
<dbReference type="Proteomes" id="UP000241808">
    <property type="component" value="Unassembled WGS sequence"/>
</dbReference>
<dbReference type="InterPro" id="IPR020549">
    <property type="entry name" value="YbeY_CS"/>
</dbReference>
<comment type="subcellular location">
    <subcellularLocation>
        <location evidence="7">Cytoplasm</location>
    </subcellularLocation>
</comment>
<dbReference type="GO" id="GO:0004222">
    <property type="term" value="F:metalloendopeptidase activity"/>
    <property type="evidence" value="ECO:0007669"/>
    <property type="project" value="InterPro"/>
</dbReference>
<dbReference type="InterPro" id="IPR023091">
    <property type="entry name" value="MetalPrtase_cat_dom_sf_prd"/>
</dbReference>
<feature type="binding site" evidence="7">
    <location>
        <position position="121"/>
    </location>
    <ligand>
        <name>Zn(2+)</name>
        <dbReference type="ChEBI" id="CHEBI:29105"/>
        <note>catalytic</note>
    </ligand>
</feature>
<evidence type="ECO:0000256" key="3">
    <source>
        <dbReference type="ARBA" id="ARBA00022723"/>
    </source>
</evidence>
<dbReference type="Gene3D" id="3.40.390.30">
    <property type="entry name" value="Metalloproteases ('zincins'), catalytic domain"/>
    <property type="match status" value="1"/>
</dbReference>
<evidence type="ECO:0000313" key="8">
    <source>
        <dbReference type="EMBL" id="PTM60848.1"/>
    </source>
</evidence>
<dbReference type="PANTHER" id="PTHR46986">
    <property type="entry name" value="ENDORIBONUCLEASE YBEY, CHLOROPLASTIC"/>
    <property type="match status" value="1"/>
</dbReference>
<evidence type="ECO:0000256" key="1">
    <source>
        <dbReference type="ARBA" id="ARBA00010875"/>
    </source>
</evidence>
<dbReference type="EMBL" id="PZZL01000002">
    <property type="protein sequence ID" value="PTM60848.1"/>
    <property type="molecule type" value="Genomic_DNA"/>
</dbReference>
<keyword evidence="3 7" id="KW-0479">Metal-binding</keyword>
<keyword evidence="7" id="KW-0698">rRNA processing</keyword>
<dbReference type="GO" id="GO:0006364">
    <property type="term" value="P:rRNA processing"/>
    <property type="evidence" value="ECO:0007669"/>
    <property type="project" value="UniProtKB-UniRule"/>
</dbReference>
<accession>A0A2T4ZFZ7</accession>
<comment type="cofactor">
    <cofactor evidence="7">
        <name>Zn(2+)</name>
        <dbReference type="ChEBI" id="CHEBI:29105"/>
    </cofactor>
    <text evidence="7">Binds 1 zinc ion.</text>
</comment>
<keyword evidence="4 7" id="KW-0255">Endonuclease</keyword>
<dbReference type="PANTHER" id="PTHR46986:SF1">
    <property type="entry name" value="ENDORIBONUCLEASE YBEY, CHLOROPLASTIC"/>
    <property type="match status" value="1"/>
</dbReference>
<dbReference type="HAMAP" id="MF_00009">
    <property type="entry name" value="Endoribonucl_YbeY"/>
    <property type="match status" value="1"/>
</dbReference>
<dbReference type="EC" id="3.1.-.-" evidence="7"/>
<protein>
    <recommendedName>
        <fullName evidence="7">Endoribonuclease YbeY</fullName>
        <ecNumber evidence="7">3.1.-.-</ecNumber>
    </recommendedName>
</protein>